<evidence type="ECO:0000256" key="1">
    <source>
        <dbReference type="SAM" id="MobiDB-lite"/>
    </source>
</evidence>
<accession>W9CMQ2</accession>
<name>W9CMQ2_SCLBF</name>
<sequence>MSIRRISFGPLALSSPSDKLSLNVEYEVAVRLPSGKLEALPIGECLDALSSGEVWVSRGNSCRIEFNITLDGKALVDNDNDHIIELLGRFIAGSKIWTQLGLSTILHLQDAVLQKGTISLHLNHKEPSSLPVAASRPWSNTTTDIRTPEALLCAQMEQLKVCLAFTSTSPGHQSSKRIKASPWNLVIGENSSKPLKITQPDTPTKSPIVKFGPSEKLSELLKECSNDLYSSLVLHAIPALSQLSSSISSGLFSISISTSRHTISSTASRKKSRAKSPNTDMSVLKELESDSVPSIDAAIDDMLLLSAGDEEDSTQLPKNDSSSSLTIKTLPRKRDASAINHESDAYVLNPTASCNLVSAAMRLMIAGAETRERTIKGVKVYSTSDTSATSLASLSPVMFSPGFKKSVADNSRYIPRIIQMMTSLSRNAHTPSLKQKLAQIANMPSCEFPNDRNDEKINGELGSEKRLAAVVQARVWSMMQRTLHDPLAARQATNKRSAFENAVTIEDDDGYDDLLETIGTENELRILKTDDDFRWIIDESHSEESTFGCILDKFDETSEDEFDDLLDDEDEILLDDERERLTIESETEEIFFGRRWQLEDEEQDDDLLLVVEGSIENELLLEDRGGIARAAAS</sequence>
<comment type="caution">
    <text evidence="2">The sequence shown here is derived from an EMBL/GenBank/DDBJ whole genome shotgun (WGS) entry which is preliminary data.</text>
</comment>
<dbReference type="HOGENOM" id="CLU_432206_0_0_1"/>
<feature type="region of interest" description="Disordered" evidence="1">
    <location>
        <begin position="263"/>
        <end position="282"/>
    </location>
</feature>
<organism evidence="2 3">
    <name type="scientific">Sclerotinia borealis (strain F-4128)</name>
    <dbReference type="NCBI Taxonomy" id="1432307"/>
    <lineage>
        <taxon>Eukaryota</taxon>
        <taxon>Fungi</taxon>
        <taxon>Dikarya</taxon>
        <taxon>Ascomycota</taxon>
        <taxon>Pezizomycotina</taxon>
        <taxon>Leotiomycetes</taxon>
        <taxon>Helotiales</taxon>
        <taxon>Sclerotiniaceae</taxon>
        <taxon>Sclerotinia</taxon>
    </lineage>
</organism>
<reference evidence="2 3" key="1">
    <citation type="journal article" date="2014" name="Genome Announc.">
        <title>Draft genome sequence of Sclerotinia borealis, a psychrophilic plant pathogenic fungus.</title>
        <authorList>
            <person name="Mardanov A.V."/>
            <person name="Beletsky A.V."/>
            <person name="Kadnikov V.V."/>
            <person name="Ignatov A.N."/>
            <person name="Ravin N.V."/>
        </authorList>
    </citation>
    <scope>NUCLEOTIDE SEQUENCE [LARGE SCALE GENOMIC DNA]</scope>
    <source>
        <strain evidence="3">F-4157</strain>
    </source>
</reference>
<dbReference type="STRING" id="1432307.W9CMQ2"/>
<dbReference type="OrthoDB" id="4187154at2759"/>
<gene>
    <name evidence="2" type="ORF">SBOR_2489</name>
</gene>
<protein>
    <submittedName>
        <fullName evidence="2">Uncharacterized protein</fullName>
    </submittedName>
</protein>
<dbReference type="Proteomes" id="UP000019487">
    <property type="component" value="Unassembled WGS sequence"/>
</dbReference>
<feature type="region of interest" description="Disordered" evidence="1">
    <location>
        <begin position="310"/>
        <end position="329"/>
    </location>
</feature>
<evidence type="ECO:0000313" key="3">
    <source>
        <dbReference type="Proteomes" id="UP000019487"/>
    </source>
</evidence>
<evidence type="ECO:0000313" key="2">
    <source>
        <dbReference type="EMBL" id="ESZ97131.1"/>
    </source>
</evidence>
<keyword evidence="3" id="KW-1185">Reference proteome</keyword>
<feature type="compositionally biased region" description="Polar residues" evidence="1">
    <location>
        <begin position="314"/>
        <end position="327"/>
    </location>
</feature>
<proteinExistence type="predicted"/>
<dbReference type="AlphaFoldDB" id="W9CMQ2"/>
<dbReference type="EMBL" id="AYSA01000101">
    <property type="protein sequence ID" value="ESZ97131.1"/>
    <property type="molecule type" value="Genomic_DNA"/>
</dbReference>